<dbReference type="OrthoDB" id="1738251at2759"/>
<proteinExistence type="predicted"/>
<name>A0A5B6VWV6_9ROSI</name>
<sequence length="192" mass="21844">MTSTFCSIIIGTDQVKKSKVGILTLNYETFMMRPEEDIKAISDKFTIIINELMSHGKTYPNEVVQKMLRSLPMSWDTKLTTIEKVKKLETLSLDELIGSLLTHKMRLKGVNKEEEKVEKKKVGIALKYTIEEGSSGDDVDEDQEMTMFARRFKRSIKQKLKAHVATWSDEGSSSNDDEEVAIFALWPSTTLS</sequence>
<comment type="caution">
    <text evidence="1">The sequence shown here is derived from an EMBL/GenBank/DDBJ whole genome shotgun (WGS) entry which is preliminary data.</text>
</comment>
<dbReference type="PANTHER" id="PTHR34676">
    <property type="entry name" value="DUF4219 DOMAIN-CONTAINING PROTEIN-RELATED"/>
    <property type="match status" value="1"/>
</dbReference>
<dbReference type="Pfam" id="PF14223">
    <property type="entry name" value="Retrotran_gag_2"/>
    <property type="match status" value="1"/>
</dbReference>
<keyword evidence="2" id="KW-1185">Reference proteome</keyword>
<evidence type="ECO:0000313" key="2">
    <source>
        <dbReference type="Proteomes" id="UP000325315"/>
    </source>
</evidence>
<protein>
    <submittedName>
        <fullName evidence="1">UBN2 domain-containing protein</fullName>
    </submittedName>
</protein>
<accession>A0A5B6VWV6</accession>
<gene>
    <name evidence="1" type="ORF">EPI10_023837</name>
</gene>
<dbReference type="PANTHER" id="PTHR34676:SF8">
    <property type="entry name" value="TRANSMEMBRANE PROTEIN"/>
    <property type="match status" value="1"/>
</dbReference>
<dbReference type="Proteomes" id="UP000325315">
    <property type="component" value="Unassembled WGS sequence"/>
</dbReference>
<dbReference type="EMBL" id="SMMG02000005">
    <property type="protein sequence ID" value="KAA3473464.1"/>
    <property type="molecule type" value="Genomic_DNA"/>
</dbReference>
<dbReference type="AlphaFoldDB" id="A0A5B6VWV6"/>
<reference evidence="1" key="1">
    <citation type="submission" date="2019-08" db="EMBL/GenBank/DDBJ databases">
        <authorList>
            <person name="Liu F."/>
        </authorList>
    </citation>
    <scope>NUCLEOTIDE SEQUENCE [LARGE SCALE GENOMIC DNA]</scope>
    <source>
        <strain evidence="1">PA1801</strain>
        <tissue evidence="1">Leaf</tissue>
    </source>
</reference>
<organism evidence="1 2">
    <name type="scientific">Gossypium australe</name>
    <dbReference type="NCBI Taxonomy" id="47621"/>
    <lineage>
        <taxon>Eukaryota</taxon>
        <taxon>Viridiplantae</taxon>
        <taxon>Streptophyta</taxon>
        <taxon>Embryophyta</taxon>
        <taxon>Tracheophyta</taxon>
        <taxon>Spermatophyta</taxon>
        <taxon>Magnoliopsida</taxon>
        <taxon>eudicotyledons</taxon>
        <taxon>Gunneridae</taxon>
        <taxon>Pentapetalae</taxon>
        <taxon>rosids</taxon>
        <taxon>malvids</taxon>
        <taxon>Malvales</taxon>
        <taxon>Malvaceae</taxon>
        <taxon>Malvoideae</taxon>
        <taxon>Gossypium</taxon>
    </lineage>
</organism>
<evidence type="ECO:0000313" key="1">
    <source>
        <dbReference type="EMBL" id="KAA3473464.1"/>
    </source>
</evidence>